<dbReference type="Gene3D" id="3.30.1520.10">
    <property type="entry name" value="Phox-like domain"/>
    <property type="match status" value="1"/>
</dbReference>
<dbReference type="PANTHER" id="PTHR18896:SF76">
    <property type="entry name" value="PHOSPHOLIPASE"/>
    <property type="match status" value="1"/>
</dbReference>
<feature type="region of interest" description="Disordered" evidence="10">
    <location>
        <begin position="634"/>
        <end position="656"/>
    </location>
</feature>
<evidence type="ECO:0000313" key="14">
    <source>
        <dbReference type="Proteomes" id="UP001431783"/>
    </source>
</evidence>
<dbReference type="SMART" id="SM00312">
    <property type="entry name" value="PX"/>
    <property type="match status" value="1"/>
</dbReference>
<protein>
    <recommendedName>
        <fullName evidence="9">Phospholipase</fullName>
        <ecNumber evidence="9">3.1.4.4</ecNumber>
    </recommendedName>
</protein>
<evidence type="ECO:0000256" key="2">
    <source>
        <dbReference type="ARBA" id="ARBA00008664"/>
    </source>
</evidence>
<dbReference type="EC" id="3.1.4.4" evidence="9"/>
<dbReference type="GO" id="GO:0060627">
    <property type="term" value="P:regulation of vesicle-mediated transport"/>
    <property type="evidence" value="ECO:0007669"/>
    <property type="project" value="TreeGrafter"/>
</dbReference>
<keyword evidence="3" id="KW-0677">Repeat</keyword>
<dbReference type="PANTHER" id="PTHR18896">
    <property type="entry name" value="PHOSPHOLIPASE D"/>
    <property type="match status" value="1"/>
</dbReference>
<dbReference type="InterPro" id="IPR025202">
    <property type="entry name" value="PLD-like_dom"/>
</dbReference>
<dbReference type="GO" id="GO:0006654">
    <property type="term" value="P:phosphatidic acid biosynthetic process"/>
    <property type="evidence" value="ECO:0007669"/>
    <property type="project" value="InterPro"/>
</dbReference>
<dbReference type="AlphaFoldDB" id="A0AAW1V0J4"/>
<feature type="compositionally biased region" description="Acidic residues" evidence="10">
    <location>
        <begin position="647"/>
        <end position="656"/>
    </location>
</feature>
<evidence type="ECO:0000313" key="13">
    <source>
        <dbReference type="EMBL" id="KAK9886950.1"/>
    </source>
</evidence>
<keyword evidence="7" id="KW-0449">Lipoprotein</keyword>
<keyword evidence="5 9" id="KW-0442">Lipid degradation</keyword>
<dbReference type="GO" id="GO:0035091">
    <property type="term" value="F:phosphatidylinositol binding"/>
    <property type="evidence" value="ECO:0007669"/>
    <property type="project" value="InterPro"/>
</dbReference>
<evidence type="ECO:0000256" key="8">
    <source>
        <dbReference type="ARBA" id="ARBA00037868"/>
    </source>
</evidence>
<comment type="catalytic activity">
    <reaction evidence="1 9">
        <text>a 1,2-diacyl-sn-glycero-3-phosphocholine + H2O = a 1,2-diacyl-sn-glycero-3-phosphate + choline + H(+)</text>
        <dbReference type="Rhea" id="RHEA:14445"/>
        <dbReference type="ChEBI" id="CHEBI:15354"/>
        <dbReference type="ChEBI" id="CHEBI:15377"/>
        <dbReference type="ChEBI" id="CHEBI:15378"/>
        <dbReference type="ChEBI" id="CHEBI:57643"/>
        <dbReference type="ChEBI" id="CHEBI:58608"/>
        <dbReference type="EC" id="3.1.4.4"/>
    </reaction>
</comment>
<dbReference type="Pfam" id="PF00787">
    <property type="entry name" value="PX"/>
    <property type="match status" value="1"/>
</dbReference>
<dbReference type="SMART" id="SM00155">
    <property type="entry name" value="PLDc"/>
    <property type="match status" value="2"/>
</dbReference>
<dbReference type="PROSITE" id="PS50035">
    <property type="entry name" value="PLD"/>
    <property type="match status" value="2"/>
</dbReference>
<dbReference type="GO" id="GO:0004630">
    <property type="term" value="F:phospholipase D activity"/>
    <property type="evidence" value="ECO:0007669"/>
    <property type="project" value="UniProtKB-UniRule"/>
</dbReference>
<comment type="subcellular location">
    <subcellularLocation>
        <location evidence="8">Endomembrane system</location>
        <topology evidence="8">Lipid-anchor</topology>
    </subcellularLocation>
</comment>
<evidence type="ECO:0000256" key="5">
    <source>
        <dbReference type="ARBA" id="ARBA00022963"/>
    </source>
</evidence>
<dbReference type="CDD" id="cd06895">
    <property type="entry name" value="PX_PLD"/>
    <property type="match status" value="1"/>
</dbReference>
<dbReference type="Pfam" id="PF00614">
    <property type="entry name" value="PLDc"/>
    <property type="match status" value="1"/>
</dbReference>
<comment type="similarity">
    <text evidence="2 9">Belongs to the phospholipase D family.</text>
</comment>
<evidence type="ECO:0000256" key="3">
    <source>
        <dbReference type="ARBA" id="ARBA00022737"/>
    </source>
</evidence>
<feature type="domain" description="PX" evidence="12">
    <location>
        <begin position="87"/>
        <end position="227"/>
    </location>
</feature>
<dbReference type="FunFam" id="3.30.870.10:FF:000036">
    <property type="entry name" value="Phospholipase"/>
    <property type="match status" value="1"/>
</dbReference>
<organism evidence="13 14">
    <name type="scientific">Henosepilachna vigintioctopunctata</name>
    <dbReference type="NCBI Taxonomy" id="420089"/>
    <lineage>
        <taxon>Eukaryota</taxon>
        <taxon>Metazoa</taxon>
        <taxon>Ecdysozoa</taxon>
        <taxon>Arthropoda</taxon>
        <taxon>Hexapoda</taxon>
        <taxon>Insecta</taxon>
        <taxon>Pterygota</taxon>
        <taxon>Neoptera</taxon>
        <taxon>Endopterygota</taxon>
        <taxon>Coleoptera</taxon>
        <taxon>Polyphaga</taxon>
        <taxon>Cucujiformia</taxon>
        <taxon>Coccinelloidea</taxon>
        <taxon>Coccinellidae</taxon>
        <taxon>Epilachninae</taxon>
        <taxon>Epilachnini</taxon>
        <taxon>Henosepilachna</taxon>
    </lineage>
</organism>
<dbReference type="GO" id="GO:0012505">
    <property type="term" value="C:endomembrane system"/>
    <property type="evidence" value="ECO:0007669"/>
    <property type="project" value="UniProtKB-SubCell"/>
</dbReference>
<dbReference type="FunFam" id="3.30.870.10:FF:000011">
    <property type="entry name" value="Phospholipase"/>
    <property type="match status" value="1"/>
</dbReference>
<evidence type="ECO:0000256" key="9">
    <source>
        <dbReference type="PIRNR" id="PIRNR009376"/>
    </source>
</evidence>
<keyword evidence="6" id="KW-0443">Lipid metabolism</keyword>
<feature type="compositionally biased region" description="Basic and acidic residues" evidence="10">
    <location>
        <begin position="8"/>
        <end position="21"/>
    </location>
</feature>
<dbReference type="Proteomes" id="UP001431783">
    <property type="component" value="Unassembled WGS sequence"/>
</dbReference>
<dbReference type="Gene3D" id="3.30.870.10">
    <property type="entry name" value="Endonuclease Chain A"/>
    <property type="match status" value="3"/>
</dbReference>
<evidence type="ECO:0000259" key="12">
    <source>
        <dbReference type="PROSITE" id="PS50195"/>
    </source>
</evidence>
<dbReference type="SUPFAM" id="SSF64268">
    <property type="entry name" value="PX domain"/>
    <property type="match status" value="1"/>
</dbReference>
<dbReference type="SUPFAM" id="SSF50729">
    <property type="entry name" value="PH domain-like"/>
    <property type="match status" value="1"/>
</dbReference>
<evidence type="ECO:0000256" key="4">
    <source>
        <dbReference type="ARBA" id="ARBA00022801"/>
    </source>
</evidence>
<dbReference type="CDD" id="cd01254">
    <property type="entry name" value="PH_PLD"/>
    <property type="match status" value="1"/>
</dbReference>
<accession>A0AAW1V0J4</accession>
<gene>
    <name evidence="13" type="ORF">WA026_019207</name>
</gene>
<dbReference type="GO" id="GO:0009395">
    <property type="term" value="P:phospholipid catabolic process"/>
    <property type="evidence" value="ECO:0007669"/>
    <property type="project" value="TreeGrafter"/>
</dbReference>
<evidence type="ECO:0000259" key="11">
    <source>
        <dbReference type="PROSITE" id="PS50035"/>
    </source>
</evidence>
<feature type="domain" description="PLD phosphodiesterase" evidence="11">
    <location>
        <begin position="916"/>
        <end position="943"/>
    </location>
</feature>
<keyword evidence="14" id="KW-1185">Reference proteome</keyword>
<evidence type="ECO:0000256" key="7">
    <source>
        <dbReference type="ARBA" id="ARBA00023288"/>
    </source>
</evidence>
<dbReference type="InterPro" id="IPR016555">
    <property type="entry name" value="PLipase_D_euk"/>
</dbReference>
<dbReference type="CDD" id="cd09138">
    <property type="entry name" value="PLDc_vPLD1_2_yPLD_like_1"/>
    <property type="match status" value="1"/>
</dbReference>
<dbReference type="PIRSF" id="PIRSF009376">
    <property type="entry name" value="Phospholipase_D_euk"/>
    <property type="match status" value="1"/>
</dbReference>
<evidence type="ECO:0000256" key="10">
    <source>
        <dbReference type="SAM" id="MobiDB-lite"/>
    </source>
</evidence>
<dbReference type="Gene3D" id="2.30.29.30">
    <property type="entry name" value="Pleckstrin-homology domain (PH domain)/Phosphotyrosine-binding domain (PTB)"/>
    <property type="match status" value="1"/>
</dbReference>
<proteinExistence type="inferred from homology"/>
<reference evidence="13 14" key="1">
    <citation type="submission" date="2023-03" db="EMBL/GenBank/DDBJ databases">
        <title>Genome insight into feeding habits of ladybird beetles.</title>
        <authorList>
            <person name="Li H.-S."/>
            <person name="Huang Y.-H."/>
            <person name="Pang H."/>
        </authorList>
    </citation>
    <scope>NUCLEOTIDE SEQUENCE [LARGE SCALE GENOMIC DNA]</scope>
    <source>
        <strain evidence="13">SYSU_2023b</strain>
        <tissue evidence="13">Whole body</tissue>
    </source>
</reference>
<dbReference type="GO" id="GO:0035556">
    <property type="term" value="P:intracellular signal transduction"/>
    <property type="evidence" value="ECO:0007669"/>
    <property type="project" value="InterPro"/>
</dbReference>
<comment type="caution">
    <text evidence="13">The sequence shown here is derived from an EMBL/GenBank/DDBJ whole genome shotgun (WGS) entry which is preliminary data.</text>
</comment>
<sequence length="1103" mass="126861">MDASQGESSKDKPDKLNRLESDDGEFDEELALNDHISIIDIGDGPVAVVQSDDEEVFGKSRRSFSTVHYNPVKFTSFKRDVFIPGENIQAKITDIERNLTTHLLNPNLYTITLTHGPFTWNIKKRYKQIQSLHQQLIIFRTSLNIPFPTKTHKNKRKSFKDEKITVGKKKKKRSLPRFPKKPEVLVTYEKLESRQKQLEDYLNNLFSIRIYRNHPATIEFLEISHISFVSGLGNKSKEGILKKKNGSTQPGQSGCNCFGIISCMCCRRCQQLKNDILCARWSERWFFVKDTYFGYINPKDGRVNALILFDQGFEVASGTYSIGLHTGFQILTLSRQITFKCWTKRKCKEWIESLKEMAGTTARDFVISNRNRSFAPVRKSIISSWFVDGKSYMSAVADALESAKEEIFITDWWLSPEIYLKRPVIDGHFWRLDTILRRKANQGIKVFILLYKEVELALGLNSYYSKQTLMHNNIKVLRHPDHAKVGVFLWAHHEKIVVVDQNYAFLGGIDLCYGRWDDDKHRLTDLGSISAKIDVSQMKKKTSSTPEGGQIYPIPKPIFHEAQIALVEKPNTPIQEQSDPLETPVIEPSDYLLNPSILEKLKCNTPNTEKKSVLVNLKKTVKKGRNFINLVYNPNEPDTCDNRNEDNEPETEEEEDVLDGSTKLWIGKDYVNFIVQDFNSLDKPFDDFIDRYTTPRMPWHDIGVCVIDSAAKDIARHFINRWNNTKLEKAKYNNFYPYLLPKSYDEFKSLPINMPNGCHKVSCQALRSVSTWSCGFLEPDTVEQSIHEAYIQSIFTAKHYIYIENQFFITLPLNNPHTKNRIGDELYKRIIRAHKAKETFRVFVVMPLLPGFEGEVGGTSGTSLHAITHWNYHSISRGRDAILNRLKASGIEDPSEYISFYGLRTHSKLNDEPITELIYVHSKLMIVDDRLVICGSANINDRSLIGKRDSEIAVLIEDEIFEDSMMNGQPYQSGSFAGSLRRYLFKEHLGILGKDAENINIDVTDPISNAFYREIWYNTASLNTELYDKIFHCIPSDNVETFSQLKENKQEAPYYTFEVARAEKMLETIQGHLVLLPLNFLCKELLTPSPNTMEGMLPTSLWT</sequence>
<dbReference type="InterPro" id="IPR001683">
    <property type="entry name" value="PX_dom"/>
</dbReference>
<feature type="domain" description="PLD phosphodiesterase" evidence="11">
    <location>
        <begin position="488"/>
        <end position="515"/>
    </location>
</feature>
<name>A0AAW1V0J4_9CUCU</name>
<dbReference type="PROSITE" id="PS50195">
    <property type="entry name" value="PX"/>
    <property type="match status" value="1"/>
</dbReference>
<dbReference type="InterPro" id="IPR001736">
    <property type="entry name" value="PLipase_D/transphosphatidylase"/>
</dbReference>
<dbReference type="InterPro" id="IPR011993">
    <property type="entry name" value="PH-like_dom_sf"/>
</dbReference>
<evidence type="ECO:0000256" key="6">
    <source>
        <dbReference type="ARBA" id="ARBA00023098"/>
    </source>
</evidence>
<dbReference type="InterPro" id="IPR036871">
    <property type="entry name" value="PX_dom_sf"/>
</dbReference>
<dbReference type="CDD" id="cd09141">
    <property type="entry name" value="PLDc_vPLD1_2_yPLD_like_2"/>
    <property type="match status" value="1"/>
</dbReference>
<dbReference type="FunFam" id="2.30.29.30:FF:000351">
    <property type="entry name" value="Phospholipase"/>
    <property type="match status" value="1"/>
</dbReference>
<feature type="region of interest" description="Disordered" evidence="10">
    <location>
        <begin position="1"/>
        <end position="24"/>
    </location>
</feature>
<dbReference type="SUPFAM" id="SSF56024">
    <property type="entry name" value="Phospholipase D/nuclease"/>
    <property type="match status" value="3"/>
</dbReference>
<keyword evidence="4 9" id="KW-0378">Hydrolase</keyword>
<evidence type="ECO:0000256" key="1">
    <source>
        <dbReference type="ARBA" id="ARBA00000798"/>
    </source>
</evidence>
<dbReference type="Pfam" id="PF13091">
    <property type="entry name" value="PLDc_2"/>
    <property type="match status" value="1"/>
</dbReference>
<dbReference type="EMBL" id="JARQZJ010000103">
    <property type="protein sequence ID" value="KAK9886950.1"/>
    <property type="molecule type" value="Genomic_DNA"/>
</dbReference>
<dbReference type="InterPro" id="IPR015679">
    <property type="entry name" value="PLipase_D_fam"/>
</dbReference>